<dbReference type="Gene3D" id="1.25.40.20">
    <property type="entry name" value="Ankyrin repeat-containing domain"/>
    <property type="match status" value="1"/>
</dbReference>
<proteinExistence type="predicted"/>
<sequence>MPAENTKIETRLLDCANKGLVKTVKSFMDSYSKVKEIRPEMIDKAIKQAISAAQGHMAKGDEETAEKCWDVVKVLCSSKWNKHQPSQNMMDTALKAATESYQYHLVDSLCHLRAPAKSPSTTALDKALELATEMGLQSKKFKVLKTLCTIEDPTPKPGQEAVDEAFTNLAQARNWKTVEWMCSKMHQDNKPSQMAVSYALRVAAENKDWGVFQSLFHYQQPDWRSAGLLLHLAAKTGAMEGVQLLSQLTSENQPNASRYKESIKAAKDAGHQDVVRYLSCDLICKNKTAADPLDRTVALLDDYLTHTNPVKGFFSNSVKEISMIFQDLKRGSKNLISDEERSGAVVSAVNRLKSISSISNDSAWISRIQYIEDHNQDLNDLHLVELPNL</sequence>
<comment type="caution">
    <text evidence="1">The sequence shown here is derived from an EMBL/GenBank/DDBJ whole genome shotgun (WGS) entry which is preliminary data.</text>
</comment>
<evidence type="ECO:0000313" key="1">
    <source>
        <dbReference type="EMBL" id="MBL7525174.1"/>
    </source>
</evidence>
<dbReference type="InterPro" id="IPR036770">
    <property type="entry name" value="Ankyrin_rpt-contain_sf"/>
</dbReference>
<name>A0ABS1W769_9GAMM</name>
<accession>A0ABS1W769</accession>
<evidence type="ECO:0008006" key="3">
    <source>
        <dbReference type="Google" id="ProtNLM"/>
    </source>
</evidence>
<dbReference type="Proteomes" id="UP000809910">
    <property type="component" value="Unassembled WGS sequence"/>
</dbReference>
<evidence type="ECO:0000313" key="2">
    <source>
        <dbReference type="Proteomes" id="UP000809910"/>
    </source>
</evidence>
<gene>
    <name evidence="1" type="ORF">I5282_01145</name>
</gene>
<protein>
    <recommendedName>
        <fullName evidence="3">Ankyrin repeats (3 copies)</fullName>
    </recommendedName>
</protein>
<organism evidence="1 2">
    <name type="scientific">Legionella bononiensis</name>
    <dbReference type="NCBI Taxonomy" id="2793102"/>
    <lineage>
        <taxon>Bacteria</taxon>
        <taxon>Pseudomonadati</taxon>
        <taxon>Pseudomonadota</taxon>
        <taxon>Gammaproteobacteria</taxon>
        <taxon>Legionellales</taxon>
        <taxon>Legionellaceae</taxon>
        <taxon>Legionella</taxon>
    </lineage>
</organism>
<dbReference type="EMBL" id="JADWVN010000004">
    <property type="protein sequence ID" value="MBL7525174.1"/>
    <property type="molecule type" value="Genomic_DNA"/>
</dbReference>
<dbReference type="RefSeq" id="WP_203112447.1">
    <property type="nucleotide sequence ID" value="NZ_JADOBG010000022.1"/>
</dbReference>
<reference evidence="1 2" key="1">
    <citation type="submission" date="2020-12" db="EMBL/GenBank/DDBJ databases">
        <title>WGS of Legionella: environmental sample.</title>
        <authorList>
            <person name="Cristino S."/>
            <person name="Girolamini L."/>
            <person name="Salaris S."/>
            <person name="Pascale M.R."/>
            <person name="Mazzotta M."/>
            <person name="Orsini M."/>
            <person name="Grottola A."/>
        </authorList>
    </citation>
    <scope>NUCLEOTIDE SEQUENCE [LARGE SCALE GENOMIC DNA]</scope>
    <source>
        <strain evidence="1 2">30cs62</strain>
    </source>
</reference>
<dbReference type="SUPFAM" id="SSF140860">
    <property type="entry name" value="Pseudo ankyrin repeat-like"/>
    <property type="match status" value="1"/>
</dbReference>
<keyword evidence="2" id="KW-1185">Reference proteome</keyword>